<dbReference type="Proteomes" id="UP000070501">
    <property type="component" value="Unassembled WGS sequence"/>
</dbReference>
<dbReference type="SUPFAM" id="SSF55729">
    <property type="entry name" value="Acyl-CoA N-acyltransferases (Nat)"/>
    <property type="match status" value="1"/>
</dbReference>
<feature type="region of interest" description="Disordered" evidence="1">
    <location>
        <begin position="77"/>
        <end position="99"/>
    </location>
</feature>
<evidence type="ECO:0000256" key="1">
    <source>
        <dbReference type="SAM" id="MobiDB-lite"/>
    </source>
</evidence>
<keyword evidence="3" id="KW-1185">Reference proteome</keyword>
<dbReference type="AlphaFoldDB" id="A0A136JJ50"/>
<gene>
    <name evidence="2" type="ORF">Micbo1qcDRAFT_155993</name>
</gene>
<name>A0A136JJ50_9PEZI</name>
<dbReference type="InterPro" id="IPR016181">
    <property type="entry name" value="Acyl_CoA_acyltransferase"/>
</dbReference>
<feature type="region of interest" description="Disordered" evidence="1">
    <location>
        <begin position="12"/>
        <end position="31"/>
    </location>
</feature>
<dbReference type="EMBL" id="KQ964245">
    <property type="protein sequence ID" value="KXJ97185.1"/>
    <property type="molecule type" value="Genomic_DNA"/>
</dbReference>
<dbReference type="GO" id="GO:0006048">
    <property type="term" value="P:UDP-N-acetylglucosamine biosynthetic process"/>
    <property type="evidence" value="ECO:0007669"/>
    <property type="project" value="UniProtKB-UniPathway"/>
</dbReference>
<dbReference type="STRING" id="196109.A0A136JJ50"/>
<organism evidence="2 3">
    <name type="scientific">Microdochium bolleyi</name>
    <dbReference type="NCBI Taxonomy" id="196109"/>
    <lineage>
        <taxon>Eukaryota</taxon>
        <taxon>Fungi</taxon>
        <taxon>Dikarya</taxon>
        <taxon>Ascomycota</taxon>
        <taxon>Pezizomycotina</taxon>
        <taxon>Sordariomycetes</taxon>
        <taxon>Xylariomycetidae</taxon>
        <taxon>Xylariales</taxon>
        <taxon>Microdochiaceae</taxon>
        <taxon>Microdochium</taxon>
    </lineage>
</organism>
<evidence type="ECO:0000313" key="3">
    <source>
        <dbReference type="Proteomes" id="UP000070501"/>
    </source>
</evidence>
<protein>
    <submittedName>
        <fullName evidence="2">Uncharacterized protein</fullName>
    </submittedName>
</protein>
<reference evidence="3" key="1">
    <citation type="submission" date="2016-02" db="EMBL/GenBank/DDBJ databases">
        <title>Draft genome sequence of Microdochium bolleyi, a fungal endophyte of beachgrass.</title>
        <authorList>
            <consortium name="DOE Joint Genome Institute"/>
            <person name="David A.S."/>
            <person name="May G."/>
            <person name="Haridas S."/>
            <person name="Lim J."/>
            <person name="Wang M."/>
            <person name="Labutti K."/>
            <person name="Lipzen A."/>
            <person name="Barry K."/>
            <person name="Grigoriev I.V."/>
        </authorList>
    </citation>
    <scope>NUCLEOTIDE SEQUENCE [LARGE SCALE GENOMIC DNA]</scope>
    <source>
        <strain evidence="3">J235TASD1</strain>
    </source>
</reference>
<evidence type="ECO:0000313" key="2">
    <source>
        <dbReference type="EMBL" id="KXJ97185.1"/>
    </source>
</evidence>
<accession>A0A136JJ50</accession>
<sequence>MGTPFISLLEPTRLDDYDRSKPHDEQPAGSHIPKVFCDAMEVREAVFVKEQGVPLMYEHDSDDSRSCHWVMYASVNKTTQPEQRDPSTGEVTSTRQSETVSVPIGTMRVVPFPHLPHPPPGAVYVDNVLQDAEGGGVGGEDAKTKDGFEEQQAALQFSEDRETTFHDGKEPYVKIGRMAVVSEFRGHNVSAQLWRAARTWLEQNPTFFNPSVTELGMDKAGITGTDEIPEWKGLVCCHAQEQVVKVYKRWGFEVDEKMGKWTEEGIPHVGMFIRVDVKKATTITI</sequence>
<dbReference type="OrthoDB" id="329272at2759"/>
<dbReference type="InParanoid" id="A0A136JJ50"/>
<feature type="compositionally biased region" description="Polar residues" evidence="1">
    <location>
        <begin position="89"/>
        <end position="99"/>
    </location>
</feature>
<proteinExistence type="predicted"/>
<dbReference type="Gene3D" id="3.40.630.30">
    <property type="match status" value="1"/>
</dbReference>
<dbReference type="UniPathway" id="UPA00113">
    <property type="reaction ID" value="UER00529"/>
</dbReference>
<feature type="compositionally biased region" description="Basic and acidic residues" evidence="1">
    <location>
        <begin position="12"/>
        <end position="26"/>
    </location>
</feature>